<accession>A0ABU3JP51</accession>
<sequence length="182" mass="19179">MEQATHATTPTTTTAVLGPDRRSYERARTLTDHIVEQVPTLPNAAEVHRSFALDTFEARIHFGAGLTAGRGVLETAALTDTEVTREDKHDARGQLTGVWIGLRTVVDGVPLSAWALTSEADADQLLPTEDTSNSGDDSQTESDTEVTQPLPTVGTGPGDVVIPAVIPVTPLSAKAQGQEAGE</sequence>
<dbReference type="Proteomes" id="UP001249760">
    <property type="component" value="Unassembled WGS sequence"/>
</dbReference>
<reference evidence="2 3" key="1">
    <citation type="submission" date="2023-05" db="EMBL/GenBank/DDBJ databases">
        <title>Streptomyces fuscus sp. nov., a brown-black pigment producing actinomyces isolated from dry sand of Sea duck farm.</title>
        <authorList>
            <person name="Xie J."/>
            <person name="Shen N."/>
        </authorList>
    </citation>
    <scope>NUCLEOTIDE SEQUENCE [LARGE SCALE GENOMIC DNA]</scope>
    <source>
        <strain evidence="2 3">CGMCC 4.1745</strain>
    </source>
</reference>
<dbReference type="EMBL" id="JASKMA010000006">
    <property type="protein sequence ID" value="MDT6983696.1"/>
    <property type="molecule type" value="Genomic_DNA"/>
</dbReference>
<proteinExistence type="predicted"/>
<dbReference type="RefSeq" id="WP_394305970.1">
    <property type="nucleotide sequence ID" value="NZ_JASKMA010000006.1"/>
</dbReference>
<comment type="caution">
    <text evidence="2">The sequence shown here is derived from an EMBL/GenBank/DDBJ whole genome shotgun (WGS) entry which is preliminary data.</text>
</comment>
<organism evidence="2 3">
    <name type="scientific">Streptomyces lusitanus</name>
    <dbReference type="NCBI Taxonomy" id="68232"/>
    <lineage>
        <taxon>Bacteria</taxon>
        <taxon>Bacillati</taxon>
        <taxon>Actinomycetota</taxon>
        <taxon>Actinomycetes</taxon>
        <taxon>Kitasatosporales</taxon>
        <taxon>Streptomycetaceae</taxon>
        <taxon>Streptomyces</taxon>
    </lineage>
</organism>
<evidence type="ECO:0000313" key="2">
    <source>
        <dbReference type="EMBL" id="MDT6983696.1"/>
    </source>
</evidence>
<feature type="region of interest" description="Disordered" evidence="1">
    <location>
        <begin position="122"/>
        <end position="162"/>
    </location>
</feature>
<name>A0ABU3JP51_9ACTN</name>
<evidence type="ECO:0000313" key="3">
    <source>
        <dbReference type="Proteomes" id="UP001249760"/>
    </source>
</evidence>
<protein>
    <submittedName>
        <fullName evidence="2">Uncharacterized protein</fullName>
    </submittedName>
</protein>
<evidence type="ECO:0000256" key="1">
    <source>
        <dbReference type="SAM" id="MobiDB-lite"/>
    </source>
</evidence>
<keyword evidence="3" id="KW-1185">Reference proteome</keyword>
<gene>
    <name evidence="2" type="ORF">QNO04_09500</name>
</gene>